<keyword evidence="2" id="KW-1185">Reference proteome</keyword>
<reference evidence="1 2" key="1">
    <citation type="submission" date="2021-08" db="EMBL/GenBank/DDBJ databases">
        <title>Rhizobium croatiense sp. nov. and Rhizobium redzepovicii sp. nov., two new species isolated from nodules of Phaseolus vulgaris in Croatia.</title>
        <authorList>
            <person name="Rajnovic I."/>
            <person name="Ramirez-Bahena M.H."/>
            <person name="Kajic S."/>
            <person name="Igual M.J."/>
            <person name="Peix A."/>
            <person name="Velazquez E."/>
            <person name="Sikora S."/>
        </authorList>
    </citation>
    <scope>NUCLEOTIDE SEQUENCE [LARGE SCALE GENOMIC DNA]</scope>
    <source>
        <strain evidence="1 2">13T</strain>
    </source>
</reference>
<name>A0ABS7M395_9HYPH</name>
<dbReference type="Gene3D" id="3.30.565.10">
    <property type="entry name" value="Histidine kinase-like ATPase, C-terminal domain"/>
    <property type="match status" value="1"/>
</dbReference>
<evidence type="ECO:0000313" key="1">
    <source>
        <dbReference type="EMBL" id="MBY4631584.1"/>
    </source>
</evidence>
<keyword evidence="1" id="KW-0547">Nucleotide-binding</keyword>
<dbReference type="InterPro" id="IPR036890">
    <property type="entry name" value="HATPase_C_sf"/>
</dbReference>
<sequence length="676" mass="74287">MKFLILRILTHSELGMFHEYRRQGKEGSKQRAINFDGTVVNRVFPTALDTDRIPLELRYDTDSGIAVKAQWLTRQAKNWRFEGNCPRDKIYDFVEPGCLFAMEVDSGATPATGAWAVFPADDEVTTGVLSDGATAELTRARMIALHGEEGSRVQCLLNEARPEMFGRHRETVEPMNNAGGSVAGRKRLPPRPKRLAEIIARTGHTLPSAVADLVDNSISADATEIDIVFEPPNGGNGRWLTLRDNGHGMSGQELDEAMTLGSNVEYETNSLGKFGFGLKGASWSQARIFTVVTRRRGGAISHLSWDVEKLGDWEPSDAPVEEWEREATTLGEQGTVVLWKDMTPPAAAPSVQGVSPYSSEVMELQRHLGLVFHRFLEGDAKNRKKVTIRINGVEVRPNNPVGHPLAGPYDVKSIRMPTSSGDETITVQPFVLPSEDQIKQHHKAEGPQIVNEVLQHVGLYGKRNESQGLFIYRNDRLIKWGGWHQMWSTSDEKTKLARVIVSFFGTKLDDALQINITKRSVSLPSFIQDEIKKLAIPARNASKAKYKKEATPPIAARQMGAQFVPASVPAQRPSTSGLPLTMQSGAILARPASPPSTVTAAPIVSYRPVTTDRFAWKMAQNLTGGRDLQVSDRLPALAALAKRLANDPDATGELAAFLAVLDEKGVQAILLDSSER</sequence>
<keyword evidence="1" id="KW-0067">ATP-binding</keyword>
<dbReference type="GO" id="GO:0005524">
    <property type="term" value="F:ATP binding"/>
    <property type="evidence" value="ECO:0007669"/>
    <property type="project" value="UniProtKB-KW"/>
</dbReference>
<organism evidence="1 2">
    <name type="scientific">Rhizobium croatiense</name>
    <dbReference type="NCBI Taxonomy" id="2867516"/>
    <lineage>
        <taxon>Bacteria</taxon>
        <taxon>Pseudomonadati</taxon>
        <taxon>Pseudomonadota</taxon>
        <taxon>Alphaproteobacteria</taxon>
        <taxon>Hyphomicrobiales</taxon>
        <taxon>Rhizobiaceae</taxon>
        <taxon>Rhizobium/Agrobacterium group</taxon>
        <taxon>Rhizobium</taxon>
    </lineage>
</organism>
<proteinExistence type="predicted"/>
<dbReference type="RefSeq" id="WP_222140687.1">
    <property type="nucleotide sequence ID" value="NZ_JAILYJ010000012.1"/>
</dbReference>
<evidence type="ECO:0000313" key="2">
    <source>
        <dbReference type="Proteomes" id="UP000733858"/>
    </source>
</evidence>
<accession>A0ABS7M395</accession>
<dbReference type="Pfam" id="PF13589">
    <property type="entry name" value="HATPase_c_3"/>
    <property type="match status" value="1"/>
</dbReference>
<dbReference type="Proteomes" id="UP000733858">
    <property type="component" value="Unassembled WGS sequence"/>
</dbReference>
<comment type="caution">
    <text evidence="1">The sequence shown here is derived from an EMBL/GenBank/DDBJ whole genome shotgun (WGS) entry which is preliminary data.</text>
</comment>
<dbReference type="SUPFAM" id="SSF55874">
    <property type="entry name" value="ATPase domain of HSP90 chaperone/DNA topoisomerase II/histidine kinase"/>
    <property type="match status" value="1"/>
</dbReference>
<dbReference type="EMBL" id="JAILYJ010000012">
    <property type="protein sequence ID" value="MBY4631584.1"/>
    <property type="molecule type" value="Genomic_DNA"/>
</dbReference>
<protein>
    <submittedName>
        <fullName evidence="1">ATP-binding protein</fullName>
    </submittedName>
</protein>
<gene>
    <name evidence="1" type="ORF">K6M89_20075</name>
</gene>